<proteinExistence type="predicted"/>
<evidence type="ECO:0000313" key="2">
    <source>
        <dbReference type="Proteomes" id="UP000000305"/>
    </source>
</evidence>
<sequence length="110" mass="12607">MFRLHFIRKVLIVKNKKEKPRFKKEDEALLADYLHRSADICFGLAPIDVRKLVDFKNHFLAGGPLGCDGTANKSGCMNDATMDLWIKHFIHARAASMTEKKMTKVMFPQI</sequence>
<keyword evidence="2" id="KW-1185">Reference proteome</keyword>
<dbReference type="PhylomeDB" id="E9I5I2"/>
<dbReference type="HOGENOM" id="CLU_149563_0_0_1"/>
<dbReference type="InParanoid" id="E9I5I2"/>
<protein>
    <submittedName>
        <fullName evidence="1">Uncharacterized protein</fullName>
    </submittedName>
</protein>
<reference evidence="1 2" key="1">
    <citation type="journal article" date="2011" name="Science">
        <title>The ecoresponsive genome of Daphnia pulex.</title>
        <authorList>
            <person name="Colbourne J.K."/>
            <person name="Pfrender M.E."/>
            <person name="Gilbert D."/>
            <person name="Thomas W.K."/>
            <person name="Tucker A."/>
            <person name="Oakley T.H."/>
            <person name="Tokishita S."/>
            <person name="Aerts A."/>
            <person name="Arnold G.J."/>
            <person name="Basu M.K."/>
            <person name="Bauer D.J."/>
            <person name="Caceres C.E."/>
            <person name="Carmel L."/>
            <person name="Casola C."/>
            <person name="Choi J.H."/>
            <person name="Detter J.C."/>
            <person name="Dong Q."/>
            <person name="Dusheyko S."/>
            <person name="Eads B.D."/>
            <person name="Frohlich T."/>
            <person name="Geiler-Samerotte K.A."/>
            <person name="Gerlach D."/>
            <person name="Hatcher P."/>
            <person name="Jogdeo S."/>
            <person name="Krijgsveld J."/>
            <person name="Kriventseva E.V."/>
            <person name="Kultz D."/>
            <person name="Laforsch C."/>
            <person name="Lindquist E."/>
            <person name="Lopez J."/>
            <person name="Manak J.R."/>
            <person name="Muller J."/>
            <person name="Pangilinan J."/>
            <person name="Patwardhan R.P."/>
            <person name="Pitluck S."/>
            <person name="Pritham E.J."/>
            <person name="Rechtsteiner A."/>
            <person name="Rho M."/>
            <person name="Rogozin I.B."/>
            <person name="Sakarya O."/>
            <person name="Salamov A."/>
            <person name="Schaack S."/>
            <person name="Shapiro H."/>
            <person name="Shiga Y."/>
            <person name="Skalitzky C."/>
            <person name="Smith Z."/>
            <person name="Souvorov A."/>
            <person name="Sung W."/>
            <person name="Tang Z."/>
            <person name="Tsuchiya D."/>
            <person name="Tu H."/>
            <person name="Vos H."/>
            <person name="Wang M."/>
            <person name="Wolf Y.I."/>
            <person name="Yamagata H."/>
            <person name="Yamada T."/>
            <person name="Ye Y."/>
            <person name="Shaw J.R."/>
            <person name="Andrews J."/>
            <person name="Crease T.J."/>
            <person name="Tang H."/>
            <person name="Lucas S.M."/>
            <person name="Robertson H.M."/>
            <person name="Bork P."/>
            <person name="Koonin E.V."/>
            <person name="Zdobnov E.M."/>
            <person name="Grigoriev I.V."/>
            <person name="Lynch M."/>
            <person name="Boore J.L."/>
        </authorList>
    </citation>
    <scope>NUCLEOTIDE SEQUENCE [LARGE SCALE GENOMIC DNA]</scope>
</reference>
<dbReference type="KEGG" id="dpx:DAPPUDRAFT_275748"/>
<accession>E9I5I2</accession>
<evidence type="ECO:0000313" key="1">
    <source>
        <dbReference type="EMBL" id="EFX60748.1"/>
    </source>
</evidence>
<dbReference type="Proteomes" id="UP000000305">
    <property type="component" value="Unassembled WGS sequence"/>
</dbReference>
<gene>
    <name evidence="1" type="ORF">DAPPUDRAFT_275748</name>
</gene>
<dbReference type="AlphaFoldDB" id="E9I5I2"/>
<dbReference type="EMBL" id="GL735663">
    <property type="protein sequence ID" value="EFX60748.1"/>
    <property type="molecule type" value="Genomic_DNA"/>
</dbReference>
<organism evidence="1 2">
    <name type="scientific">Daphnia pulex</name>
    <name type="common">Water flea</name>
    <dbReference type="NCBI Taxonomy" id="6669"/>
    <lineage>
        <taxon>Eukaryota</taxon>
        <taxon>Metazoa</taxon>
        <taxon>Ecdysozoa</taxon>
        <taxon>Arthropoda</taxon>
        <taxon>Crustacea</taxon>
        <taxon>Branchiopoda</taxon>
        <taxon>Diplostraca</taxon>
        <taxon>Cladocera</taxon>
        <taxon>Anomopoda</taxon>
        <taxon>Daphniidae</taxon>
        <taxon>Daphnia</taxon>
    </lineage>
</organism>
<name>E9I5I2_DAPPU</name>